<dbReference type="GO" id="GO:0003924">
    <property type="term" value="F:GTPase activity"/>
    <property type="evidence" value="ECO:0007669"/>
    <property type="project" value="InterPro"/>
</dbReference>
<proteinExistence type="inferred from homology"/>
<evidence type="ECO:0000256" key="1">
    <source>
        <dbReference type="ARBA" id="ARBA00006270"/>
    </source>
</evidence>
<evidence type="ECO:0000313" key="4">
    <source>
        <dbReference type="Proteomes" id="UP000031668"/>
    </source>
</evidence>
<name>A0A0C2J9Q4_THEKT</name>
<comment type="similarity">
    <text evidence="1">Belongs to the small GTPase superfamily. Rab family.</text>
</comment>
<comment type="caution">
    <text evidence="3">The sequence shown here is derived from an EMBL/GenBank/DDBJ whole genome shotgun (WGS) entry which is preliminary data.</text>
</comment>
<dbReference type="OrthoDB" id="6018864at2759"/>
<dbReference type="GO" id="GO:0005525">
    <property type="term" value="F:GTP binding"/>
    <property type="evidence" value="ECO:0007669"/>
    <property type="project" value="InterPro"/>
</dbReference>
<organism evidence="3 4">
    <name type="scientific">Thelohanellus kitauei</name>
    <name type="common">Myxosporean</name>
    <dbReference type="NCBI Taxonomy" id="669202"/>
    <lineage>
        <taxon>Eukaryota</taxon>
        <taxon>Metazoa</taxon>
        <taxon>Cnidaria</taxon>
        <taxon>Myxozoa</taxon>
        <taxon>Myxosporea</taxon>
        <taxon>Bivalvulida</taxon>
        <taxon>Platysporina</taxon>
        <taxon>Myxobolidae</taxon>
        <taxon>Thelohanellus</taxon>
    </lineage>
</organism>
<sequence length="112" mass="12792">MINLDHPSFDELPFWHDLLKNEPNISLFVVGNKSDLEQDRQVSYEEGLKFSQEIKAKFFETSAKTGKDLYDLFSEAGKSLAKLVPVHDFATESSVIDLRVFDRKNQSCNCSC</sequence>
<dbReference type="AlphaFoldDB" id="A0A0C2J9Q4"/>
<dbReference type="PANTHER" id="PTHR47978">
    <property type="match status" value="1"/>
</dbReference>
<dbReference type="PRINTS" id="PR00449">
    <property type="entry name" value="RASTRNSFRMNG"/>
</dbReference>
<dbReference type="SUPFAM" id="SSF52540">
    <property type="entry name" value="P-loop containing nucleoside triphosphate hydrolases"/>
    <property type="match status" value="1"/>
</dbReference>
<dbReference type="InterPro" id="IPR001806">
    <property type="entry name" value="Small_GTPase"/>
</dbReference>
<dbReference type="Pfam" id="PF00071">
    <property type="entry name" value="Ras"/>
    <property type="match status" value="1"/>
</dbReference>
<gene>
    <name evidence="3" type="ORF">RF11_16169</name>
</gene>
<dbReference type="SMART" id="SM00175">
    <property type="entry name" value="RAB"/>
    <property type="match status" value="1"/>
</dbReference>
<dbReference type="InterPro" id="IPR027417">
    <property type="entry name" value="P-loop_NTPase"/>
</dbReference>
<accession>A0A0C2J9Q4</accession>
<dbReference type="PROSITE" id="PS51419">
    <property type="entry name" value="RAB"/>
    <property type="match status" value="1"/>
</dbReference>
<keyword evidence="2" id="KW-0547">Nucleotide-binding</keyword>
<dbReference type="PROSITE" id="PS51421">
    <property type="entry name" value="RAS"/>
    <property type="match status" value="1"/>
</dbReference>
<keyword evidence="4" id="KW-1185">Reference proteome</keyword>
<evidence type="ECO:0000256" key="2">
    <source>
        <dbReference type="ARBA" id="ARBA00022741"/>
    </source>
</evidence>
<dbReference type="EMBL" id="JWZT01000358">
    <property type="protein sequence ID" value="KII74559.1"/>
    <property type="molecule type" value="Genomic_DNA"/>
</dbReference>
<reference evidence="3 4" key="1">
    <citation type="journal article" date="2014" name="Genome Biol. Evol.">
        <title>The genome of the myxosporean Thelohanellus kitauei shows adaptations to nutrient acquisition within its fish host.</title>
        <authorList>
            <person name="Yang Y."/>
            <person name="Xiong J."/>
            <person name="Zhou Z."/>
            <person name="Huo F."/>
            <person name="Miao W."/>
            <person name="Ran C."/>
            <person name="Liu Y."/>
            <person name="Zhang J."/>
            <person name="Feng J."/>
            <person name="Wang M."/>
            <person name="Wang M."/>
            <person name="Wang L."/>
            <person name="Yao B."/>
        </authorList>
    </citation>
    <scope>NUCLEOTIDE SEQUENCE [LARGE SCALE GENOMIC DNA]</scope>
    <source>
        <strain evidence="3">Wuqing</strain>
    </source>
</reference>
<protein>
    <submittedName>
        <fullName evidence="3">Ras-related protein Rab-6A</fullName>
    </submittedName>
</protein>
<dbReference type="SMART" id="SM00173">
    <property type="entry name" value="RAS"/>
    <property type="match status" value="1"/>
</dbReference>
<dbReference type="Proteomes" id="UP000031668">
    <property type="component" value="Unassembled WGS sequence"/>
</dbReference>
<evidence type="ECO:0000313" key="3">
    <source>
        <dbReference type="EMBL" id="KII74559.1"/>
    </source>
</evidence>
<dbReference type="Gene3D" id="3.40.50.300">
    <property type="entry name" value="P-loop containing nucleotide triphosphate hydrolases"/>
    <property type="match status" value="1"/>
</dbReference>